<organism evidence="1 2">
    <name type="scientific">Marivirga sericea</name>
    <dbReference type="NCBI Taxonomy" id="1028"/>
    <lineage>
        <taxon>Bacteria</taxon>
        <taxon>Pseudomonadati</taxon>
        <taxon>Bacteroidota</taxon>
        <taxon>Cytophagia</taxon>
        <taxon>Cytophagales</taxon>
        <taxon>Marivirgaceae</taxon>
        <taxon>Marivirga</taxon>
    </lineage>
</organism>
<dbReference type="RefSeq" id="WP_085517278.1">
    <property type="nucleotide sequence ID" value="NZ_FXAW01000004.1"/>
</dbReference>
<dbReference type="AlphaFoldDB" id="A0A1X7K495"/>
<proteinExistence type="predicted"/>
<dbReference type="Proteomes" id="UP000193804">
    <property type="component" value="Unassembled WGS sequence"/>
</dbReference>
<keyword evidence="2" id="KW-1185">Reference proteome</keyword>
<sequence length="247" mass="27246">MISKGLGFSLLLILLFSLSFSTQGQSRYTVFLKSGTQVEASRLSFRSSSILGDANLKIKEPNKQRYEASEVDSVRVYEDNGFTLKVPVQHLSRSYWGDEILNRNGVKVYEISIMYTNNTGGFGPNSTPMYTTNQKDIQYYGIDQSTLKPVNRSNLKEDLQDYPSALKLINKSKGVTVAKVLMYSLGGVLVLTGILSNVNDDSLSQPEESGPPPSVFIGAGLIAGASLLNLVKSNDFYEALEEYARVR</sequence>
<evidence type="ECO:0000313" key="1">
    <source>
        <dbReference type="EMBL" id="SMG35161.1"/>
    </source>
</evidence>
<evidence type="ECO:0000313" key="2">
    <source>
        <dbReference type="Proteomes" id="UP000193804"/>
    </source>
</evidence>
<dbReference type="EMBL" id="FXAW01000004">
    <property type="protein sequence ID" value="SMG35161.1"/>
    <property type="molecule type" value="Genomic_DNA"/>
</dbReference>
<dbReference type="STRING" id="1028.SAMN05661096_02305"/>
<accession>A0A1X7K495</accession>
<name>A0A1X7K495_9BACT</name>
<protein>
    <submittedName>
        <fullName evidence="1">Uncharacterized protein</fullName>
    </submittedName>
</protein>
<gene>
    <name evidence="1" type="ORF">SAMN05661096_02305</name>
</gene>
<reference evidence="2" key="1">
    <citation type="submission" date="2017-04" db="EMBL/GenBank/DDBJ databases">
        <authorList>
            <person name="Varghese N."/>
            <person name="Submissions S."/>
        </authorList>
    </citation>
    <scope>NUCLEOTIDE SEQUENCE [LARGE SCALE GENOMIC DNA]</scope>
    <source>
        <strain evidence="2">DSM 4125</strain>
    </source>
</reference>